<keyword evidence="3" id="KW-1185">Reference proteome</keyword>
<protein>
    <submittedName>
        <fullName evidence="2">Alpha/beta fold hydrolase</fullName>
    </submittedName>
</protein>
<dbReference type="PANTHER" id="PTHR43798">
    <property type="entry name" value="MONOACYLGLYCEROL LIPASE"/>
    <property type="match status" value="1"/>
</dbReference>
<dbReference type="InterPro" id="IPR000073">
    <property type="entry name" value="AB_hydrolase_1"/>
</dbReference>
<dbReference type="SUPFAM" id="SSF53474">
    <property type="entry name" value="alpha/beta-Hydrolases"/>
    <property type="match status" value="1"/>
</dbReference>
<proteinExistence type="predicted"/>
<dbReference type="Gene3D" id="3.40.50.1820">
    <property type="entry name" value="alpha/beta hydrolase"/>
    <property type="match status" value="1"/>
</dbReference>
<evidence type="ECO:0000313" key="3">
    <source>
        <dbReference type="Proteomes" id="UP001597476"/>
    </source>
</evidence>
<gene>
    <name evidence="2" type="ORF">ACFSR8_10505</name>
</gene>
<evidence type="ECO:0000259" key="1">
    <source>
        <dbReference type="Pfam" id="PF00561"/>
    </source>
</evidence>
<comment type="caution">
    <text evidence="2">The sequence shown here is derived from an EMBL/GenBank/DDBJ whole genome shotgun (WGS) entry which is preliminary data.</text>
</comment>
<keyword evidence="2" id="KW-0378">Hydrolase</keyword>
<dbReference type="InterPro" id="IPR050266">
    <property type="entry name" value="AB_hydrolase_sf"/>
</dbReference>
<evidence type="ECO:0000313" key="2">
    <source>
        <dbReference type="EMBL" id="MFD2726644.1"/>
    </source>
</evidence>
<dbReference type="GO" id="GO:0016787">
    <property type="term" value="F:hydrolase activity"/>
    <property type="evidence" value="ECO:0007669"/>
    <property type="project" value="UniProtKB-KW"/>
</dbReference>
<dbReference type="EMBL" id="JBHULY010000024">
    <property type="protein sequence ID" value="MFD2726644.1"/>
    <property type="molecule type" value="Genomic_DNA"/>
</dbReference>
<dbReference type="PANTHER" id="PTHR43798:SF33">
    <property type="entry name" value="HYDROLASE, PUTATIVE (AFU_ORTHOLOGUE AFUA_2G14860)-RELATED"/>
    <property type="match status" value="1"/>
</dbReference>
<dbReference type="Pfam" id="PF00561">
    <property type="entry name" value="Abhydrolase_1"/>
    <property type="match status" value="1"/>
</dbReference>
<feature type="domain" description="AB hydrolase-1" evidence="1">
    <location>
        <begin position="74"/>
        <end position="174"/>
    </location>
</feature>
<reference evidence="3" key="1">
    <citation type="journal article" date="2019" name="Int. J. Syst. Evol. Microbiol.">
        <title>The Global Catalogue of Microorganisms (GCM) 10K type strain sequencing project: providing services to taxonomists for standard genome sequencing and annotation.</title>
        <authorList>
            <consortium name="The Broad Institute Genomics Platform"/>
            <consortium name="The Broad Institute Genome Sequencing Center for Infectious Disease"/>
            <person name="Wu L."/>
            <person name="Ma J."/>
        </authorList>
    </citation>
    <scope>NUCLEOTIDE SEQUENCE [LARGE SCALE GENOMIC DNA]</scope>
    <source>
        <strain evidence="3">KCTC 42398</strain>
    </source>
</reference>
<accession>A0ABW5TCQ5</accession>
<dbReference type="InterPro" id="IPR029058">
    <property type="entry name" value="AB_hydrolase_fold"/>
</dbReference>
<dbReference type="RefSeq" id="WP_380291785.1">
    <property type="nucleotide sequence ID" value="NZ_JBHULY010000024.1"/>
</dbReference>
<organism evidence="2 3">
    <name type="scientific">Hyunsoonleella rubra</name>
    <dbReference type="NCBI Taxonomy" id="1737062"/>
    <lineage>
        <taxon>Bacteria</taxon>
        <taxon>Pseudomonadati</taxon>
        <taxon>Bacteroidota</taxon>
        <taxon>Flavobacteriia</taxon>
        <taxon>Flavobacteriales</taxon>
        <taxon>Flavobacteriaceae</taxon>
    </lineage>
</organism>
<sequence>MEKYLPRIIGSFVNFLSYFSSKYAAKLAVKVFSTPRKGRLDKEAFDYLQSASIQDLNHDDFSFRTYHWKGSKATVLLVHGWESNAFRWKDLIELLKKEGYAIIAVDAPAHGASGSKTFNAILYSECIHMVMEAFDIDYVVGHSVGGNSVALALQSYKKQSIKKFVIMGSPSNFAGLVQHYVDLMGYNGKVISGMHDYFLEHFGHTVDHYKASNFLGKIEAEGLIIHDKMDDVIPFKNALENYRAYPNAKLIKTESLGHRLRSYKVYGYILDFLND</sequence>
<name>A0ABW5TCQ5_9FLAO</name>
<dbReference type="Proteomes" id="UP001597476">
    <property type="component" value="Unassembled WGS sequence"/>
</dbReference>